<reference evidence="2 3" key="1">
    <citation type="journal article" date="2017" name="PLoS Biol.">
        <title>The sea cucumber genome provides insights into morphological evolution and visceral regeneration.</title>
        <authorList>
            <person name="Zhang X."/>
            <person name="Sun L."/>
            <person name="Yuan J."/>
            <person name="Sun Y."/>
            <person name="Gao Y."/>
            <person name="Zhang L."/>
            <person name="Li S."/>
            <person name="Dai H."/>
            <person name="Hamel J.F."/>
            <person name="Liu C."/>
            <person name="Yu Y."/>
            <person name="Liu S."/>
            <person name="Lin W."/>
            <person name="Guo K."/>
            <person name="Jin S."/>
            <person name="Xu P."/>
            <person name="Storey K.B."/>
            <person name="Huan P."/>
            <person name="Zhang T."/>
            <person name="Zhou Y."/>
            <person name="Zhang J."/>
            <person name="Lin C."/>
            <person name="Li X."/>
            <person name="Xing L."/>
            <person name="Huo D."/>
            <person name="Sun M."/>
            <person name="Wang L."/>
            <person name="Mercier A."/>
            <person name="Li F."/>
            <person name="Yang H."/>
            <person name="Xiang J."/>
        </authorList>
    </citation>
    <scope>NUCLEOTIDE SEQUENCE [LARGE SCALE GENOMIC DNA]</scope>
    <source>
        <strain evidence="2">Shaxun</strain>
        <tissue evidence="2">Muscle</tissue>
    </source>
</reference>
<dbReference type="GO" id="GO:0046404">
    <property type="term" value="F:ATP-dependent polydeoxyribonucleotide 5'-hydroxyl-kinase activity"/>
    <property type="evidence" value="ECO:0007669"/>
    <property type="project" value="TreeGrafter"/>
</dbReference>
<keyword evidence="2" id="KW-0418">Kinase</keyword>
<evidence type="ECO:0000313" key="3">
    <source>
        <dbReference type="Proteomes" id="UP000230750"/>
    </source>
</evidence>
<dbReference type="InterPro" id="IPR006549">
    <property type="entry name" value="HAD-SF_hydro_IIIA"/>
</dbReference>
<name>A0A2G8LHL8_STIJA</name>
<sequence>MPKRKQKQTPQIESSSSKPPASKRPKRGVQAAKEEQKLKFSLEWDSVGEISSKGLPPLLQLTGPAVKGSAKIAAFDLDYTLIVPKSGRKWPTGPKDWMFLSEEVPKKLKAIYDDGFKIIIFTNQRGMEKGHTTPAGFMTKIEDIITALDIPIQTFVSTGETHYRKPGSLMWEHMLKSHNDGIAVDTKESYYVGDAAGRAKNWAPDKPRDFSCSDRMFAVNAGIDFFTPEEYFYGEDKAPFEWRSVNPKDILEGAKDNQLEDKYHLETKDFVLLVGPPASGKSSFYRHFLEPHEYVWINRDTLKTPAKCKEAAKKAISEGKSVAIDNTNPSTTARAAFLSLTKNKGYTVRCFILDTPLELCHHLNMVRQNQSKGKNRRVPNVGFNVYKKNFQDPSREEGFSEVKRIPFSPVFKNKNDERLFLQWTD</sequence>
<dbReference type="GO" id="GO:0003690">
    <property type="term" value="F:double-stranded DNA binding"/>
    <property type="evidence" value="ECO:0007669"/>
    <property type="project" value="TreeGrafter"/>
</dbReference>
<dbReference type="Pfam" id="PF13671">
    <property type="entry name" value="AAA_33"/>
    <property type="match status" value="1"/>
</dbReference>
<dbReference type="NCBIfam" id="TIGR01662">
    <property type="entry name" value="HAD-SF-IIIA"/>
    <property type="match status" value="1"/>
</dbReference>
<dbReference type="InterPro" id="IPR023214">
    <property type="entry name" value="HAD_sf"/>
</dbReference>
<comment type="caution">
    <text evidence="2">The sequence shown here is derived from an EMBL/GenBank/DDBJ whole genome shotgun (WGS) entry which is preliminary data.</text>
</comment>
<dbReference type="Gene3D" id="3.40.50.1000">
    <property type="entry name" value="HAD superfamily/HAD-like"/>
    <property type="match status" value="1"/>
</dbReference>
<dbReference type="AlphaFoldDB" id="A0A2G8LHL8"/>
<keyword evidence="2" id="KW-0808">Transferase</keyword>
<keyword evidence="3" id="KW-1185">Reference proteome</keyword>
<dbReference type="InterPro" id="IPR036412">
    <property type="entry name" value="HAD-like_sf"/>
</dbReference>
<dbReference type="NCBIfam" id="TIGR01664">
    <property type="entry name" value="DNA-3'-Pase"/>
    <property type="match status" value="1"/>
</dbReference>
<dbReference type="FunFam" id="3.40.50.300:FF:000737">
    <property type="entry name" value="Bifunctional polynucleotide phosphatase/kinase"/>
    <property type="match status" value="1"/>
</dbReference>
<dbReference type="GO" id="GO:0005634">
    <property type="term" value="C:nucleus"/>
    <property type="evidence" value="ECO:0007669"/>
    <property type="project" value="TreeGrafter"/>
</dbReference>
<dbReference type="SUPFAM" id="SSF52540">
    <property type="entry name" value="P-loop containing nucleoside triphosphate hydrolases"/>
    <property type="match status" value="1"/>
</dbReference>
<dbReference type="GO" id="GO:0046403">
    <property type="term" value="F:polynucleotide 3'-phosphatase activity"/>
    <property type="evidence" value="ECO:0007669"/>
    <property type="project" value="TreeGrafter"/>
</dbReference>
<dbReference type="STRING" id="307972.A0A2G8LHL8"/>
<dbReference type="Pfam" id="PF08645">
    <property type="entry name" value="PNK3P"/>
    <property type="match status" value="1"/>
</dbReference>
<dbReference type="Gene3D" id="3.40.50.300">
    <property type="entry name" value="P-loop containing nucleotide triphosphate hydrolases"/>
    <property type="match status" value="1"/>
</dbReference>
<dbReference type="InterPro" id="IPR027417">
    <property type="entry name" value="P-loop_NTPase"/>
</dbReference>
<feature type="region of interest" description="Disordered" evidence="1">
    <location>
        <begin position="1"/>
        <end position="34"/>
    </location>
</feature>
<dbReference type="FunFam" id="3.40.50.1000:FF:000078">
    <property type="entry name" value="Bifunctional polynucleotide phosphatase/kinase"/>
    <property type="match status" value="1"/>
</dbReference>
<dbReference type="EMBL" id="MRZV01000074">
    <property type="protein sequence ID" value="PIK59758.1"/>
    <property type="molecule type" value="Genomic_DNA"/>
</dbReference>
<dbReference type="PANTHER" id="PTHR12083:SF18">
    <property type="entry name" value="BIFUNCTIONAL POLYNUCLEOTIDE PHOSPHATASE_KINASE"/>
    <property type="match status" value="1"/>
</dbReference>
<dbReference type="CDD" id="cd01625">
    <property type="entry name" value="HAD_PNP"/>
    <property type="match status" value="1"/>
</dbReference>
<organism evidence="2 3">
    <name type="scientific">Stichopus japonicus</name>
    <name type="common">Sea cucumber</name>
    <dbReference type="NCBI Taxonomy" id="307972"/>
    <lineage>
        <taxon>Eukaryota</taxon>
        <taxon>Metazoa</taxon>
        <taxon>Echinodermata</taxon>
        <taxon>Eleutherozoa</taxon>
        <taxon>Echinozoa</taxon>
        <taxon>Holothuroidea</taxon>
        <taxon>Aspidochirotacea</taxon>
        <taxon>Aspidochirotida</taxon>
        <taxon>Stichopodidae</taxon>
        <taxon>Apostichopus</taxon>
    </lineage>
</organism>
<dbReference type="OrthoDB" id="19045at2759"/>
<evidence type="ECO:0000256" key="1">
    <source>
        <dbReference type="SAM" id="MobiDB-lite"/>
    </source>
</evidence>
<dbReference type="InterPro" id="IPR013954">
    <property type="entry name" value="PNK3P"/>
</dbReference>
<dbReference type="PANTHER" id="PTHR12083">
    <property type="entry name" value="BIFUNCTIONAL POLYNUCLEOTIDE PHOSPHATASE/KINASE"/>
    <property type="match status" value="1"/>
</dbReference>
<dbReference type="InterPro" id="IPR006551">
    <property type="entry name" value="Polynucleotide_phosphatase"/>
</dbReference>
<accession>A0A2G8LHL8</accession>
<dbReference type="GO" id="GO:0006281">
    <property type="term" value="P:DNA repair"/>
    <property type="evidence" value="ECO:0007669"/>
    <property type="project" value="TreeGrafter"/>
</dbReference>
<dbReference type="SUPFAM" id="SSF56784">
    <property type="entry name" value="HAD-like"/>
    <property type="match status" value="1"/>
</dbReference>
<protein>
    <submittedName>
        <fullName evidence="2">Putative bifunctional polynucleotide phosphatase/kinase</fullName>
    </submittedName>
</protein>
<dbReference type="Proteomes" id="UP000230750">
    <property type="component" value="Unassembled WGS sequence"/>
</dbReference>
<proteinExistence type="predicted"/>
<evidence type="ECO:0000313" key="2">
    <source>
        <dbReference type="EMBL" id="PIK59758.1"/>
    </source>
</evidence>
<gene>
    <name evidence="2" type="ORF">BSL78_03330</name>
</gene>